<dbReference type="Gene3D" id="3.40.50.10320">
    <property type="entry name" value="LmbE-like"/>
    <property type="match status" value="1"/>
</dbReference>
<name>A0A5N6UVS0_ASPTM</name>
<dbReference type="Proteomes" id="UP000326950">
    <property type="component" value="Unassembled WGS sequence"/>
</dbReference>
<dbReference type="GO" id="GO:0005783">
    <property type="term" value="C:endoplasmic reticulum"/>
    <property type="evidence" value="ECO:0007669"/>
    <property type="project" value="TreeGrafter"/>
</dbReference>
<evidence type="ECO:0000256" key="3">
    <source>
        <dbReference type="SAM" id="Phobius"/>
    </source>
</evidence>
<dbReference type="EMBL" id="ML738625">
    <property type="protein sequence ID" value="KAE8162747.1"/>
    <property type="molecule type" value="Genomic_DNA"/>
</dbReference>
<evidence type="ECO:0000313" key="4">
    <source>
        <dbReference type="EMBL" id="KAE8162747.1"/>
    </source>
</evidence>
<dbReference type="GO" id="GO:0000225">
    <property type="term" value="F:N-acetylglucosaminylphosphatidylinositol deacetylase activity"/>
    <property type="evidence" value="ECO:0007669"/>
    <property type="project" value="UniProtKB-EC"/>
</dbReference>
<dbReference type="AlphaFoldDB" id="A0A5N6UVS0"/>
<dbReference type="PANTHER" id="PTHR12993:SF11">
    <property type="entry name" value="N-ACETYLGLUCOSAMINYL-PHOSPHATIDYLINOSITOL DE-N-ACETYLASE"/>
    <property type="match status" value="1"/>
</dbReference>
<protein>
    <recommendedName>
        <fullName evidence="2">N-acetylglucosaminylphosphatidylinositol deacetylase</fullName>
        <ecNumber evidence="2">3.5.1.89</ecNumber>
    </recommendedName>
</protein>
<dbReference type="GO" id="GO:0016020">
    <property type="term" value="C:membrane"/>
    <property type="evidence" value="ECO:0007669"/>
    <property type="project" value="GOC"/>
</dbReference>
<sequence>MLHFIKHLIQRIWRRPATLAFTFVVVFLLPPLFLYHLLAYYLANDPRLVPSAFRTAKNILLVTAHPDDETLFFSPSILYRGDDATVTRALLVLSSGNYEGIGDIRHTELQRSCAEIGIKPERCVNLDHYELQDNPQTWWREDLIEELVEQYVKKWKIDLIVTFDNGGISGHVNHRAVSAGVGKYISKTPQSPPAYALQTKFLLRKYAGIADLIPTSMSFSARILRALVSAPPEYEGVQVKVGKGKRGKMQDSYEDKALLVSNWRTYSQARRAFSQHGSQYSFDRVFYLLISRYMWVNDLRRIV</sequence>
<gene>
    <name evidence="4" type="ORF">BDV40DRAFT_264677</name>
</gene>
<dbReference type="SUPFAM" id="SSF102588">
    <property type="entry name" value="LmbE-like"/>
    <property type="match status" value="1"/>
</dbReference>
<accession>A0A5N6UVS0</accession>
<dbReference type="PANTHER" id="PTHR12993">
    <property type="entry name" value="N-ACETYLGLUCOSAMINYL-PHOSPHATIDYLINOSITOL DE-N-ACETYLASE-RELATED"/>
    <property type="match status" value="1"/>
</dbReference>
<proteinExistence type="inferred from homology"/>
<evidence type="ECO:0000256" key="2">
    <source>
        <dbReference type="ARBA" id="ARBA00012176"/>
    </source>
</evidence>
<dbReference type="OrthoDB" id="440160at2759"/>
<evidence type="ECO:0000256" key="1">
    <source>
        <dbReference type="ARBA" id="ARBA00006066"/>
    </source>
</evidence>
<reference evidence="4 5" key="1">
    <citation type="submission" date="2019-04" db="EMBL/GenBank/DDBJ databases">
        <title>Friends and foes A comparative genomics study of 23 Aspergillus species from section Flavi.</title>
        <authorList>
            <consortium name="DOE Joint Genome Institute"/>
            <person name="Kjaerbolling I."/>
            <person name="Vesth T."/>
            <person name="Frisvad J.C."/>
            <person name="Nybo J.L."/>
            <person name="Theobald S."/>
            <person name="Kildgaard S."/>
            <person name="Isbrandt T."/>
            <person name="Kuo A."/>
            <person name="Sato A."/>
            <person name="Lyhne E.K."/>
            <person name="Kogle M.E."/>
            <person name="Wiebenga A."/>
            <person name="Kun R.S."/>
            <person name="Lubbers R.J."/>
            <person name="Makela M.R."/>
            <person name="Barry K."/>
            <person name="Chovatia M."/>
            <person name="Clum A."/>
            <person name="Daum C."/>
            <person name="Haridas S."/>
            <person name="He G."/>
            <person name="LaButti K."/>
            <person name="Lipzen A."/>
            <person name="Mondo S."/>
            <person name="Riley R."/>
            <person name="Salamov A."/>
            <person name="Simmons B.A."/>
            <person name="Magnuson J.K."/>
            <person name="Henrissat B."/>
            <person name="Mortensen U.H."/>
            <person name="Larsen T.O."/>
            <person name="Devries R.P."/>
            <person name="Grigoriev I.V."/>
            <person name="Machida M."/>
            <person name="Baker S.E."/>
            <person name="Andersen M.R."/>
        </authorList>
    </citation>
    <scope>NUCLEOTIDE SEQUENCE [LARGE SCALE GENOMIC DNA]</scope>
    <source>
        <strain evidence="4 5">CBS 117626</strain>
    </source>
</reference>
<keyword evidence="3" id="KW-0472">Membrane</keyword>
<dbReference type="InterPro" id="IPR003737">
    <property type="entry name" value="GlcNAc_PI_deacetylase-related"/>
</dbReference>
<dbReference type="GO" id="GO:0006506">
    <property type="term" value="P:GPI anchor biosynthetic process"/>
    <property type="evidence" value="ECO:0007669"/>
    <property type="project" value="UniProtKB-UniPathway"/>
</dbReference>
<evidence type="ECO:0000313" key="5">
    <source>
        <dbReference type="Proteomes" id="UP000326950"/>
    </source>
</evidence>
<dbReference type="Pfam" id="PF02585">
    <property type="entry name" value="PIG-L"/>
    <property type="match status" value="1"/>
</dbReference>
<dbReference type="UniPathway" id="UPA00196"/>
<dbReference type="InterPro" id="IPR024078">
    <property type="entry name" value="LmbE-like_dom_sf"/>
</dbReference>
<keyword evidence="3" id="KW-0812">Transmembrane</keyword>
<dbReference type="EC" id="3.5.1.89" evidence="2"/>
<comment type="similarity">
    <text evidence="1">Belongs to the PIGL family.</text>
</comment>
<feature type="transmembrane region" description="Helical" evidence="3">
    <location>
        <begin position="20"/>
        <end position="43"/>
    </location>
</feature>
<organism evidence="4 5">
    <name type="scientific">Aspergillus tamarii</name>
    <dbReference type="NCBI Taxonomy" id="41984"/>
    <lineage>
        <taxon>Eukaryota</taxon>
        <taxon>Fungi</taxon>
        <taxon>Dikarya</taxon>
        <taxon>Ascomycota</taxon>
        <taxon>Pezizomycotina</taxon>
        <taxon>Eurotiomycetes</taxon>
        <taxon>Eurotiomycetidae</taxon>
        <taxon>Eurotiales</taxon>
        <taxon>Aspergillaceae</taxon>
        <taxon>Aspergillus</taxon>
        <taxon>Aspergillus subgen. Circumdati</taxon>
    </lineage>
</organism>
<keyword evidence="5" id="KW-1185">Reference proteome</keyword>
<keyword evidence="3" id="KW-1133">Transmembrane helix</keyword>